<reference evidence="2" key="2">
    <citation type="submission" date="2014-05" db="EMBL/GenBank/DDBJ databases">
        <title>The genome and life-stage specific transcriptomes of Globodera pallida elucidate key aspects of plant parasitism by a cyst nematode.</title>
        <authorList>
            <person name="Cotton J.A."/>
            <person name="Lilley C.J."/>
            <person name="Jones L.M."/>
            <person name="Kikuchi T."/>
            <person name="Reid A.J."/>
            <person name="Thorpe P."/>
            <person name="Tsai I.J."/>
            <person name="Beasley H."/>
            <person name="Blok V."/>
            <person name="Cock P.J.A."/>
            <person name="Van den Akker S.E."/>
            <person name="Holroyd N."/>
            <person name="Hunt M."/>
            <person name="Mantelin S."/>
            <person name="Naghra H."/>
            <person name="Pain A."/>
            <person name="Palomares-Rius J.E."/>
            <person name="Zarowiecki M."/>
            <person name="Berriman M."/>
            <person name="Jones J.T."/>
            <person name="Urwin P.E."/>
        </authorList>
    </citation>
    <scope>NUCLEOTIDE SEQUENCE [LARGE SCALE GENOMIC DNA]</scope>
    <source>
        <strain evidence="2">Lindley</strain>
    </source>
</reference>
<dbReference type="AlphaFoldDB" id="A0A183BP63"/>
<evidence type="ECO:0000313" key="2">
    <source>
        <dbReference type="Proteomes" id="UP000050741"/>
    </source>
</evidence>
<reference evidence="3" key="3">
    <citation type="submission" date="2016-06" db="UniProtKB">
        <authorList>
            <consortium name="WormBaseParasite"/>
        </authorList>
    </citation>
    <scope>IDENTIFICATION</scope>
</reference>
<accession>A0A183BP63</accession>
<organism evidence="2 3">
    <name type="scientific">Globodera pallida</name>
    <name type="common">Potato cyst nematode worm</name>
    <name type="synonym">Heterodera pallida</name>
    <dbReference type="NCBI Taxonomy" id="36090"/>
    <lineage>
        <taxon>Eukaryota</taxon>
        <taxon>Metazoa</taxon>
        <taxon>Ecdysozoa</taxon>
        <taxon>Nematoda</taxon>
        <taxon>Chromadorea</taxon>
        <taxon>Rhabditida</taxon>
        <taxon>Tylenchina</taxon>
        <taxon>Tylenchomorpha</taxon>
        <taxon>Tylenchoidea</taxon>
        <taxon>Heteroderidae</taxon>
        <taxon>Heteroderinae</taxon>
        <taxon>Globodera</taxon>
    </lineage>
</organism>
<feature type="region of interest" description="Disordered" evidence="1">
    <location>
        <begin position="494"/>
        <end position="526"/>
    </location>
</feature>
<feature type="region of interest" description="Disordered" evidence="1">
    <location>
        <begin position="21"/>
        <end position="41"/>
    </location>
</feature>
<protein>
    <submittedName>
        <fullName evidence="3">DDE_Tnp_1_7 domain-containing protein</fullName>
    </submittedName>
</protein>
<name>A0A183BP63_GLOPA</name>
<feature type="compositionally biased region" description="Polar residues" evidence="1">
    <location>
        <begin position="21"/>
        <end position="31"/>
    </location>
</feature>
<dbReference type="Proteomes" id="UP000050741">
    <property type="component" value="Unassembled WGS sequence"/>
</dbReference>
<evidence type="ECO:0000256" key="1">
    <source>
        <dbReference type="SAM" id="MobiDB-lite"/>
    </source>
</evidence>
<dbReference type="WBParaSite" id="GPLIN_000239900">
    <property type="protein sequence ID" value="GPLIN_000239900"/>
    <property type="gene ID" value="GPLIN_000239900"/>
</dbReference>
<keyword evidence="2" id="KW-1185">Reference proteome</keyword>
<feature type="compositionally biased region" description="Polar residues" evidence="1">
    <location>
        <begin position="494"/>
        <end position="506"/>
    </location>
</feature>
<reference evidence="2" key="1">
    <citation type="submission" date="2013-12" db="EMBL/GenBank/DDBJ databases">
        <authorList>
            <person name="Aslett M."/>
        </authorList>
    </citation>
    <scope>NUCLEOTIDE SEQUENCE [LARGE SCALE GENOMIC DNA]</scope>
    <source>
        <strain evidence="2">Lindley</strain>
    </source>
</reference>
<sequence>MDVLPVALVMRILFTKKSRVSSSQFDGNNASRDGRADHNTEMTLAGDRRGIRRLINTATLRRPTKTTRKAHSASGPKPPKWVDFNVLTECGTGGHETCANNCTYNSIAARPGALPHYGMCRPRRLLVALIMHWLSRNQNVDPYELWMRHKTYGAPADNQQPIQLAERFWREQLGQGSRQWLKQAHLLEILQIWADSCDVFAELLQQTQFKPIKLKPIFIDRSPSSNFERWLEDLNDFPADVATKLKADNANQHYHNKKVVCVGDNTAGELARSCNADDIGPKVEHVIFSYLADEKNRMKQIAQPIFSVARTDVQPTLVIAKSKAKQWLQNKKQCWQFAKAINNGVDEPPNHSFQTDFGHHHNDHAAALSPNFVRCTSSTRARSSDISERSLPTIDPILPTKTWNGTHNYKWNHLDFTRDDYHRFYDSSVDINNHSSVDINKHSTLDFNSTAMVTTNDSTLDVSDLTNYPGDCTSRITTRATLTWILTTPPTVIAQPQTTSTGARTSSMKEETTSTGARTGEALCGT</sequence>
<proteinExistence type="predicted"/>
<evidence type="ECO:0000313" key="3">
    <source>
        <dbReference type="WBParaSite" id="GPLIN_000239900"/>
    </source>
</evidence>